<dbReference type="NCBIfam" id="TIGR02937">
    <property type="entry name" value="sigma70-ECF"/>
    <property type="match status" value="1"/>
</dbReference>
<comment type="caution">
    <text evidence="8">The sequence shown here is derived from an EMBL/GenBank/DDBJ whole genome shotgun (WGS) entry which is preliminary data.</text>
</comment>
<dbReference type="InterPro" id="IPR013249">
    <property type="entry name" value="RNA_pol_sigma70_r4_t2"/>
</dbReference>
<sequence length="198" mass="22615">MKPTFPQEDPELPVSPGGTPSRDAADNMVETREQFVERALAEYESPLVGYAYGFVHDLERARDIVQDTFIRLCQQDVAKVKDGLKTWLFTVCRNRALDVLRKESRVTPLDDDLLKRRATEAPSPDESLDQSERVAWVMRYLDRLSENQRTVILMKFRDGLSYQEICDSTGLSSGNVGFLIHTGLKRLRELLPSELLEP</sequence>
<dbReference type="Pfam" id="PF08281">
    <property type="entry name" value="Sigma70_r4_2"/>
    <property type="match status" value="1"/>
</dbReference>
<dbReference type="SUPFAM" id="SSF88946">
    <property type="entry name" value="Sigma2 domain of RNA polymerase sigma factors"/>
    <property type="match status" value="1"/>
</dbReference>
<feature type="domain" description="RNA polymerase sigma factor 70 region 4 type 2" evidence="7">
    <location>
        <begin position="136"/>
        <end position="187"/>
    </location>
</feature>
<protein>
    <submittedName>
        <fullName evidence="8">Sigma-70 family RNA polymerase sigma factor</fullName>
    </submittedName>
</protein>
<dbReference type="InterPro" id="IPR014284">
    <property type="entry name" value="RNA_pol_sigma-70_dom"/>
</dbReference>
<gene>
    <name evidence="8" type="ORF">OKA05_19150</name>
</gene>
<keyword evidence="2" id="KW-0805">Transcription regulation</keyword>
<name>A0ABT3GMF0_9BACT</name>
<keyword evidence="3" id="KW-0731">Sigma factor</keyword>
<accession>A0ABT3GMF0</accession>
<reference evidence="8 9" key="1">
    <citation type="submission" date="2022-10" db="EMBL/GenBank/DDBJ databases">
        <title>Luteolibacter arcticus strain CCTCC AB 2014275, whole genome shotgun sequencing project.</title>
        <authorList>
            <person name="Zhao G."/>
            <person name="Shen L."/>
        </authorList>
    </citation>
    <scope>NUCLEOTIDE SEQUENCE [LARGE SCALE GENOMIC DNA]</scope>
    <source>
        <strain evidence="8 9">CCTCC AB 2014275</strain>
    </source>
</reference>
<dbReference type="InterPro" id="IPR013324">
    <property type="entry name" value="RNA_pol_sigma_r3/r4-like"/>
</dbReference>
<dbReference type="Gene3D" id="1.10.10.10">
    <property type="entry name" value="Winged helix-like DNA-binding domain superfamily/Winged helix DNA-binding domain"/>
    <property type="match status" value="1"/>
</dbReference>
<evidence type="ECO:0000313" key="9">
    <source>
        <dbReference type="Proteomes" id="UP001320876"/>
    </source>
</evidence>
<proteinExistence type="inferred from homology"/>
<keyword evidence="4" id="KW-0804">Transcription</keyword>
<feature type="region of interest" description="Disordered" evidence="5">
    <location>
        <begin position="1"/>
        <end position="24"/>
    </location>
</feature>
<dbReference type="InterPro" id="IPR039425">
    <property type="entry name" value="RNA_pol_sigma-70-like"/>
</dbReference>
<keyword evidence="9" id="KW-1185">Reference proteome</keyword>
<dbReference type="InterPro" id="IPR036388">
    <property type="entry name" value="WH-like_DNA-bd_sf"/>
</dbReference>
<dbReference type="PANTHER" id="PTHR43133:SF51">
    <property type="entry name" value="RNA POLYMERASE SIGMA FACTOR"/>
    <property type="match status" value="1"/>
</dbReference>
<evidence type="ECO:0000256" key="3">
    <source>
        <dbReference type="ARBA" id="ARBA00023082"/>
    </source>
</evidence>
<dbReference type="InterPro" id="IPR013325">
    <property type="entry name" value="RNA_pol_sigma_r2"/>
</dbReference>
<evidence type="ECO:0000256" key="5">
    <source>
        <dbReference type="SAM" id="MobiDB-lite"/>
    </source>
</evidence>
<dbReference type="Pfam" id="PF04542">
    <property type="entry name" value="Sigma70_r2"/>
    <property type="match status" value="1"/>
</dbReference>
<dbReference type="CDD" id="cd06171">
    <property type="entry name" value="Sigma70_r4"/>
    <property type="match status" value="1"/>
</dbReference>
<evidence type="ECO:0000256" key="1">
    <source>
        <dbReference type="ARBA" id="ARBA00010641"/>
    </source>
</evidence>
<dbReference type="Proteomes" id="UP001320876">
    <property type="component" value="Unassembled WGS sequence"/>
</dbReference>
<organism evidence="8 9">
    <name type="scientific">Luteolibacter arcticus</name>
    <dbReference type="NCBI Taxonomy" id="1581411"/>
    <lineage>
        <taxon>Bacteria</taxon>
        <taxon>Pseudomonadati</taxon>
        <taxon>Verrucomicrobiota</taxon>
        <taxon>Verrucomicrobiia</taxon>
        <taxon>Verrucomicrobiales</taxon>
        <taxon>Verrucomicrobiaceae</taxon>
        <taxon>Luteolibacter</taxon>
    </lineage>
</organism>
<evidence type="ECO:0000256" key="2">
    <source>
        <dbReference type="ARBA" id="ARBA00023015"/>
    </source>
</evidence>
<comment type="similarity">
    <text evidence="1">Belongs to the sigma-70 factor family. ECF subfamily.</text>
</comment>
<evidence type="ECO:0000259" key="7">
    <source>
        <dbReference type="Pfam" id="PF08281"/>
    </source>
</evidence>
<dbReference type="PANTHER" id="PTHR43133">
    <property type="entry name" value="RNA POLYMERASE ECF-TYPE SIGMA FACTO"/>
    <property type="match status" value="1"/>
</dbReference>
<dbReference type="SUPFAM" id="SSF88659">
    <property type="entry name" value="Sigma3 and sigma4 domains of RNA polymerase sigma factors"/>
    <property type="match status" value="1"/>
</dbReference>
<feature type="domain" description="RNA polymerase sigma-70 region 2" evidence="6">
    <location>
        <begin position="42"/>
        <end position="105"/>
    </location>
</feature>
<dbReference type="EMBL" id="JAPDDT010000009">
    <property type="protein sequence ID" value="MCW1924691.1"/>
    <property type="molecule type" value="Genomic_DNA"/>
</dbReference>
<dbReference type="InterPro" id="IPR007627">
    <property type="entry name" value="RNA_pol_sigma70_r2"/>
</dbReference>
<evidence type="ECO:0000259" key="6">
    <source>
        <dbReference type="Pfam" id="PF04542"/>
    </source>
</evidence>
<dbReference type="RefSeq" id="WP_264488800.1">
    <property type="nucleotide sequence ID" value="NZ_JAPDDT010000009.1"/>
</dbReference>
<evidence type="ECO:0000256" key="4">
    <source>
        <dbReference type="ARBA" id="ARBA00023163"/>
    </source>
</evidence>
<evidence type="ECO:0000313" key="8">
    <source>
        <dbReference type="EMBL" id="MCW1924691.1"/>
    </source>
</evidence>
<dbReference type="Gene3D" id="1.10.1740.10">
    <property type="match status" value="1"/>
</dbReference>